<keyword evidence="4 8" id="KW-0812">Transmembrane</keyword>
<evidence type="ECO:0000256" key="5">
    <source>
        <dbReference type="ARBA" id="ARBA00022989"/>
    </source>
</evidence>
<protein>
    <recommendedName>
        <fullName evidence="11">Membrane protein involved in the export of O-antigen and teichoic acid</fullName>
    </recommendedName>
</protein>
<feature type="transmembrane region" description="Helical" evidence="8">
    <location>
        <begin position="190"/>
        <end position="207"/>
    </location>
</feature>
<feature type="transmembrane region" description="Helical" evidence="8">
    <location>
        <begin position="329"/>
        <end position="347"/>
    </location>
</feature>
<dbReference type="Pfam" id="PF13440">
    <property type="entry name" value="Polysacc_synt_3"/>
    <property type="match status" value="1"/>
</dbReference>
<evidence type="ECO:0000256" key="3">
    <source>
        <dbReference type="ARBA" id="ARBA00022475"/>
    </source>
</evidence>
<gene>
    <name evidence="9" type="ORF">GCM10022197_42160</name>
</gene>
<feature type="transmembrane region" description="Helical" evidence="8">
    <location>
        <begin position="228"/>
        <end position="251"/>
    </location>
</feature>
<comment type="subcellular location">
    <subcellularLocation>
        <location evidence="1">Cell membrane</location>
        <topology evidence="1">Multi-pass membrane protein</topology>
    </subcellularLocation>
</comment>
<evidence type="ECO:0000256" key="4">
    <source>
        <dbReference type="ARBA" id="ARBA00022692"/>
    </source>
</evidence>
<proteinExistence type="inferred from homology"/>
<organism evidence="9 10">
    <name type="scientific">Microlunatus spumicola</name>
    <dbReference type="NCBI Taxonomy" id="81499"/>
    <lineage>
        <taxon>Bacteria</taxon>
        <taxon>Bacillati</taxon>
        <taxon>Actinomycetota</taxon>
        <taxon>Actinomycetes</taxon>
        <taxon>Propionibacteriales</taxon>
        <taxon>Propionibacteriaceae</taxon>
        <taxon>Microlunatus</taxon>
    </lineage>
</organism>
<feature type="transmembrane region" description="Helical" evidence="8">
    <location>
        <begin position="90"/>
        <end position="112"/>
    </location>
</feature>
<reference evidence="10" key="1">
    <citation type="journal article" date="2019" name="Int. J. Syst. Evol. Microbiol.">
        <title>The Global Catalogue of Microorganisms (GCM) 10K type strain sequencing project: providing services to taxonomists for standard genome sequencing and annotation.</title>
        <authorList>
            <consortium name="The Broad Institute Genomics Platform"/>
            <consortium name="The Broad Institute Genome Sequencing Center for Infectious Disease"/>
            <person name="Wu L."/>
            <person name="Ma J."/>
        </authorList>
    </citation>
    <scope>NUCLEOTIDE SEQUENCE [LARGE SCALE GENOMIC DNA]</scope>
    <source>
        <strain evidence="10">JCM 16540</strain>
    </source>
</reference>
<feature type="transmembrane region" description="Helical" evidence="8">
    <location>
        <begin position="303"/>
        <end position="323"/>
    </location>
</feature>
<dbReference type="InterPro" id="IPR050833">
    <property type="entry name" value="Poly_Biosynth_Transport"/>
</dbReference>
<name>A0ABP6YBR3_9ACTN</name>
<evidence type="ECO:0000256" key="1">
    <source>
        <dbReference type="ARBA" id="ARBA00004651"/>
    </source>
</evidence>
<feature type="transmembrane region" description="Helical" evidence="8">
    <location>
        <begin position="118"/>
        <end position="143"/>
    </location>
</feature>
<dbReference type="EMBL" id="BAAAYR010000007">
    <property type="protein sequence ID" value="GAA3580048.1"/>
    <property type="molecule type" value="Genomic_DNA"/>
</dbReference>
<accession>A0ABP6YBR3</accession>
<feature type="transmembrane region" description="Helical" evidence="8">
    <location>
        <begin position="454"/>
        <end position="475"/>
    </location>
</feature>
<dbReference type="PANTHER" id="PTHR30250:SF10">
    <property type="entry name" value="LIPOPOLYSACCHARIDE BIOSYNTHESIS PROTEIN WZXC"/>
    <property type="match status" value="1"/>
</dbReference>
<dbReference type="PANTHER" id="PTHR30250">
    <property type="entry name" value="PST FAMILY PREDICTED COLANIC ACID TRANSPORTER"/>
    <property type="match status" value="1"/>
</dbReference>
<evidence type="ECO:0000256" key="7">
    <source>
        <dbReference type="SAM" id="MobiDB-lite"/>
    </source>
</evidence>
<evidence type="ECO:0000256" key="8">
    <source>
        <dbReference type="SAM" id="Phobius"/>
    </source>
</evidence>
<dbReference type="Proteomes" id="UP001500767">
    <property type="component" value="Unassembled WGS sequence"/>
</dbReference>
<feature type="region of interest" description="Disordered" evidence="7">
    <location>
        <begin position="1"/>
        <end position="50"/>
    </location>
</feature>
<keyword evidence="3" id="KW-1003">Cell membrane</keyword>
<dbReference type="RefSeq" id="WP_204912958.1">
    <property type="nucleotide sequence ID" value="NZ_BAAAYR010000007.1"/>
</dbReference>
<feature type="transmembrane region" description="Helical" evidence="8">
    <location>
        <begin position="517"/>
        <end position="538"/>
    </location>
</feature>
<sequence>MPPSPGPARPAGPPADPADPPTGFTPTDGAAAGSVDLHLGVDEPQEPLPGLADRVADEAGAGTAAAGATATPETGADVGRASARGFAWTALAWGGNRLVVLGLTLVLARILVPADFGLVTAALTVIAILDAALDLGLGAAVVAEQETGVTPRIRAAFTLNLGLAALVAGAGAAASPLIAALFHAPDHVELFALIFLYPLFRGAGLVNDAVLKRDLRFRRRTMIDVTRAVLRAGVSIPLAFTIGGALSIAAGLLASELVAMVVLWCLVPIRPTTAVRGDVSRGLLRFGGQVTAIRVLGSFRTTVDYLVVGSVLGASALGFYGMAYKLPELVIENVLWIFSAVALPAYARARAVSEGVLNSSMLRATRLLALYGLAAGTSLAVVARDAVPVVFSATWEPAVVPMMLISLSIGVMSVAWASGDVFSALGRPGVLVRLDVPATLVMAGMFLLAPRYGLVGVASVHLVFNLLYCVARLTVLHRVTRVPVGDVVRAVAPGFAVAGATAAVGLAVRALLPAGQLGSLVVLGLVCAVVVGVASLLVDRGSVASALALVLPDRMAARLPRLLRSPSGAAA</sequence>
<evidence type="ECO:0000313" key="9">
    <source>
        <dbReference type="EMBL" id="GAA3580048.1"/>
    </source>
</evidence>
<keyword evidence="10" id="KW-1185">Reference proteome</keyword>
<evidence type="ECO:0000256" key="2">
    <source>
        <dbReference type="ARBA" id="ARBA00007430"/>
    </source>
</evidence>
<keyword evidence="5 8" id="KW-1133">Transmembrane helix</keyword>
<evidence type="ECO:0000313" key="10">
    <source>
        <dbReference type="Proteomes" id="UP001500767"/>
    </source>
</evidence>
<evidence type="ECO:0008006" key="11">
    <source>
        <dbReference type="Google" id="ProtNLM"/>
    </source>
</evidence>
<feature type="transmembrane region" description="Helical" evidence="8">
    <location>
        <begin position="155"/>
        <end position="184"/>
    </location>
</feature>
<feature type="compositionally biased region" description="Low complexity" evidence="7">
    <location>
        <begin position="21"/>
        <end position="33"/>
    </location>
</feature>
<comment type="similarity">
    <text evidence="2">Belongs to the polysaccharide synthase family.</text>
</comment>
<comment type="caution">
    <text evidence="9">The sequence shown here is derived from an EMBL/GenBank/DDBJ whole genome shotgun (WGS) entry which is preliminary data.</text>
</comment>
<keyword evidence="6 8" id="KW-0472">Membrane</keyword>
<feature type="transmembrane region" description="Helical" evidence="8">
    <location>
        <begin position="399"/>
        <end position="418"/>
    </location>
</feature>
<feature type="transmembrane region" description="Helical" evidence="8">
    <location>
        <begin position="368"/>
        <end position="387"/>
    </location>
</feature>
<evidence type="ECO:0000256" key="6">
    <source>
        <dbReference type="ARBA" id="ARBA00023136"/>
    </source>
</evidence>
<feature type="compositionally biased region" description="Pro residues" evidence="7">
    <location>
        <begin position="1"/>
        <end position="20"/>
    </location>
</feature>
<feature type="transmembrane region" description="Helical" evidence="8">
    <location>
        <begin position="487"/>
        <end position="511"/>
    </location>
</feature>